<dbReference type="Gene3D" id="3.40.366.10">
    <property type="entry name" value="Malonyl-Coenzyme A Acyl Carrier Protein, domain 2"/>
    <property type="match status" value="1"/>
</dbReference>
<dbReference type="InterPro" id="IPR014043">
    <property type="entry name" value="Acyl_transferase_dom"/>
</dbReference>
<dbReference type="InterPro" id="IPR024925">
    <property type="entry name" value="Malonyl_CoA-ACP_transAc"/>
</dbReference>
<dbReference type="PANTHER" id="PTHR42681">
    <property type="entry name" value="MALONYL-COA-ACYL CARRIER PROTEIN TRANSACYLASE, MITOCHONDRIAL"/>
    <property type="match status" value="1"/>
</dbReference>
<accession>A0ABU8FKT0</accession>
<dbReference type="SUPFAM" id="SSF52151">
    <property type="entry name" value="FabD/lysophospholipase-like"/>
    <property type="match status" value="1"/>
</dbReference>
<dbReference type="InterPro" id="IPR001227">
    <property type="entry name" value="Ac_transferase_dom_sf"/>
</dbReference>
<feature type="domain" description="Malonyl-CoA:ACP transacylase (MAT)" evidence="5">
    <location>
        <begin position="6"/>
        <end position="299"/>
    </location>
</feature>
<dbReference type="EMBL" id="JBAWSX010000012">
    <property type="protein sequence ID" value="MEI4803294.1"/>
    <property type="molecule type" value="Genomic_DNA"/>
</dbReference>
<proteinExistence type="inferred from homology"/>
<dbReference type="InterPro" id="IPR016036">
    <property type="entry name" value="Malonyl_transacylase_ACP-bd"/>
</dbReference>
<comment type="catalytic activity">
    <reaction evidence="3 4">
        <text>holo-[ACP] + malonyl-CoA = malonyl-[ACP] + CoA</text>
        <dbReference type="Rhea" id="RHEA:41792"/>
        <dbReference type="Rhea" id="RHEA-COMP:9623"/>
        <dbReference type="Rhea" id="RHEA-COMP:9685"/>
        <dbReference type="ChEBI" id="CHEBI:57287"/>
        <dbReference type="ChEBI" id="CHEBI:57384"/>
        <dbReference type="ChEBI" id="CHEBI:64479"/>
        <dbReference type="ChEBI" id="CHEBI:78449"/>
        <dbReference type="EC" id="2.3.1.39"/>
    </reaction>
</comment>
<evidence type="ECO:0000256" key="1">
    <source>
        <dbReference type="ARBA" id="ARBA00022679"/>
    </source>
</evidence>
<dbReference type="EC" id="2.3.1.39" evidence="4"/>
<protein>
    <recommendedName>
        <fullName evidence="4">Malonyl CoA-acyl carrier protein transacylase</fullName>
        <ecNumber evidence="4">2.3.1.39</ecNumber>
    </recommendedName>
</protein>
<name>A0ABU8FKT0_9BACI</name>
<dbReference type="RefSeq" id="WP_336473655.1">
    <property type="nucleotide sequence ID" value="NZ_JBAWSX010000012.1"/>
</dbReference>
<comment type="caution">
    <text evidence="6">The sequence shown here is derived from an EMBL/GenBank/DDBJ whole genome shotgun (WGS) entry which is preliminary data.</text>
</comment>
<dbReference type="SUPFAM" id="SSF55048">
    <property type="entry name" value="Probable ACP-binding domain of malonyl-CoA ACP transacylase"/>
    <property type="match status" value="1"/>
</dbReference>
<evidence type="ECO:0000313" key="6">
    <source>
        <dbReference type="EMBL" id="MEI4803294.1"/>
    </source>
</evidence>
<dbReference type="PIRSF" id="PIRSF000446">
    <property type="entry name" value="Mct"/>
    <property type="match status" value="1"/>
</dbReference>
<evidence type="ECO:0000256" key="4">
    <source>
        <dbReference type="PIRNR" id="PIRNR000446"/>
    </source>
</evidence>
<evidence type="ECO:0000256" key="2">
    <source>
        <dbReference type="ARBA" id="ARBA00023315"/>
    </source>
</evidence>
<dbReference type="Pfam" id="PF00698">
    <property type="entry name" value="Acyl_transf_1"/>
    <property type="match status" value="1"/>
</dbReference>
<dbReference type="SMART" id="SM00827">
    <property type="entry name" value="PKS_AT"/>
    <property type="match status" value="1"/>
</dbReference>
<evidence type="ECO:0000313" key="7">
    <source>
        <dbReference type="Proteomes" id="UP001372526"/>
    </source>
</evidence>
<dbReference type="GO" id="GO:0004314">
    <property type="term" value="F:[acyl-carrier-protein] S-malonyltransferase activity"/>
    <property type="evidence" value="ECO:0007669"/>
    <property type="project" value="UniProtKB-EC"/>
</dbReference>
<keyword evidence="2 4" id="KW-0012">Acyltransferase</keyword>
<dbReference type="InterPro" id="IPR016035">
    <property type="entry name" value="Acyl_Trfase/lysoPLipase"/>
</dbReference>
<keyword evidence="7" id="KW-1185">Reference proteome</keyword>
<dbReference type="PANTHER" id="PTHR42681:SF1">
    <property type="entry name" value="MALONYL-COA-ACYL CARRIER PROTEIN TRANSACYLASE, MITOCHONDRIAL"/>
    <property type="match status" value="1"/>
</dbReference>
<gene>
    <name evidence="6" type="ORF">WAZ07_18775</name>
</gene>
<reference evidence="6 7" key="1">
    <citation type="submission" date="2024-01" db="EMBL/GenBank/DDBJ databases">
        <title>Seven novel Bacillus-like species.</title>
        <authorList>
            <person name="Liu G."/>
        </authorList>
    </citation>
    <scope>NUCLEOTIDE SEQUENCE [LARGE SCALE GENOMIC DNA]</scope>
    <source>
        <strain evidence="6 7">FJAT-51639</strain>
    </source>
</reference>
<dbReference type="InterPro" id="IPR050858">
    <property type="entry name" value="Mal-CoA-ACP_Trans/PKS_FabD"/>
</dbReference>
<evidence type="ECO:0000256" key="3">
    <source>
        <dbReference type="ARBA" id="ARBA00048462"/>
    </source>
</evidence>
<dbReference type="Gene3D" id="3.30.70.250">
    <property type="entry name" value="Malonyl-CoA ACP transacylase, ACP-binding"/>
    <property type="match status" value="1"/>
</dbReference>
<organism evidence="6 7">
    <name type="scientific">Bacillus bruguierae</name>
    <dbReference type="NCBI Taxonomy" id="3127667"/>
    <lineage>
        <taxon>Bacteria</taxon>
        <taxon>Bacillati</taxon>
        <taxon>Bacillota</taxon>
        <taxon>Bacilli</taxon>
        <taxon>Bacillales</taxon>
        <taxon>Bacillaceae</taxon>
        <taxon>Bacillus</taxon>
    </lineage>
</organism>
<keyword evidence="1 4" id="KW-0808">Transferase</keyword>
<dbReference type="Proteomes" id="UP001372526">
    <property type="component" value="Unassembled WGS sequence"/>
</dbReference>
<evidence type="ECO:0000259" key="5">
    <source>
        <dbReference type="SMART" id="SM00827"/>
    </source>
</evidence>
<sequence>MEIAMLFPGQGSQYIGMGKDLFENYREARLVFEEASDLLGMNIKSLCFNEHDLLTKTSYAQPAIVTVSLAAYQAFMSEFGIKPVIFAGHSLGEYSALITSGTLKLEDGLKLVKLRGELMQRASEDSDGRMISISHSKLDDLRGICDSLKNEGYFAVISCYNSTNQYTISGEKKAIDKVIQSLQHFNIKYTTLKVSGAFHSLLMQEAANKLTKTIKAIDFGSGCNVISNLEGLPYFCPEDVKRGLILQITHPVQWWNTMKYIREKHIIKAIEMGPRAVLKNLWNQLNGPNHAISITNSNDMNRAKKWLDDIERNKDESFKAVLSSTVL</sequence>
<comment type="similarity">
    <text evidence="4">Belongs to the fabD family.</text>
</comment>